<feature type="region of interest" description="Disordered" evidence="1">
    <location>
        <begin position="27"/>
        <end position="120"/>
    </location>
</feature>
<protein>
    <submittedName>
        <fullName evidence="2">Uncharacterized protein</fullName>
    </submittedName>
</protein>
<dbReference type="Proteomes" id="UP001302812">
    <property type="component" value="Unassembled WGS sequence"/>
</dbReference>
<feature type="compositionally biased region" description="Polar residues" evidence="1">
    <location>
        <begin position="44"/>
        <end position="55"/>
    </location>
</feature>
<gene>
    <name evidence="2" type="ORF">N656DRAFT_543706</name>
</gene>
<evidence type="ECO:0000256" key="1">
    <source>
        <dbReference type="SAM" id="MobiDB-lite"/>
    </source>
</evidence>
<evidence type="ECO:0000313" key="3">
    <source>
        <dbReference type="Proteomes" id="UP001302812"/>
    </source>
</evidence>
<name>A0AAN6TIX4_9PEZI</name>
<comment type="caution">
    <text evidence="2">The sequence shown here is derived from an EMBL/GenBank/DDBJ whole genome shotgun (WGS) entry which is preliminary data.</text>
</comment>
<dbReference type="GeneID" id="89934141"/>
<feature type="compositionally biased region" description="Basic and acidic residues" evidence="1">
    <location>
        <begin position="30"/>
        <end position="40"/>
    </location>
</feature>
<proteinExistence type="predicted"/>
<dbReference type="EMBL" id="MU853336">
    <property type="protein sequence ID" value="KAK4114730.1"/>
    <property type="molecule type" value="Genomic_DNA"/>
</dbReference>
<evidence type="ECO:0000313" key="2">
    <source>
        <dbReference type="EMBL" id="KAK4114730.1"/>
    </source>
</evidence>
<dbReference type="AlphaFoldDB" id="A0AAN6TIX4"/>
<reference evidence="2" key="1">
    <citation type="journal article" date="2023" name="Mol. Phylogenet. Evol.">
        <title>Genome-scale phylogeny and comparative genomics of the fungal order Sordariales.</title>
        <authorList>
            <person name="Hensen N."/>
            <person name="Bonometti L."/>
            <person name="Westerberg I."/>
            <person name="Brannstrom I.O."/>
            <person name="Guillou S."/>
            <person name="Cros-Aarteil S."/>
            <person name="Calhoun S."/>
            <person name="Haridas S."/>
            <person name="Kuo A."/>
            <person name="Mondo S."/>
            <person name="Pangilinan J."/>
            <person name="Riley R."/>
            <person name="LaButti K."/>
            <person name="Andreopoulos B."/>
            <person name="Lipzen A."/>
            <person name="Chen C."/>
            <person name="Yan M."/>
            <person name="Daum C."/>
            <person name="Ng V."/>
            <person name="Clum A."/>
            <person name="Steindorff A."/>
            <person name="Ohm R.A."/>
            <person name="Martin F."/>
            <person name="Silar P."/>
            <person name="Natvig D.O."/>
            <person name="Lalanne C."/>
            <person name="Gautier V."/>
            <person name="Ament-Velasquez S.L."/>
            <person name="Kruys A."/>
            <person name="Hutchinson M.I."/>
            <person name="Powell A.J."/>
            <person name="Barry K."/>
            <person name="Miller A.N."/>
            <person name="Grigoriev I.V."/>
            <person name="Debuchy R."/>
            <person name="Gladieux P."/>
            <person name="Hiltunen Thoren M."/>
            <person name="Johannesson H."/>
        </authorList>
    </citation>
    <scope>NUCLEOTIDE SEQUENCE</scope>
    <source>
        <strain evidence="2">CBS 508.74</strain>
    </source>
</reference>
<dbReference type="RefSeq" id="XP_064672300.1">
    <property type="nucleotide sequence ID" value="XM_064810017.1"/>
</dbReference>
<feature type="compositionally biased region" description="Polar residues" evidence="1">
    <location>
        <begin position="87"/>
        <end position="98"/>
    </location>
</feature>
<organism evidence="2 3">
    <name type="scientific">Canariomyces notabilis</name>
    <dbReference type="NCBI Taxonomy" id="2074819"/>
    <lineage>
        <taxon>Eukaryota</taxon>
        <taxon>Fungi</taxon>
        <taxon>Dikarya</taxon>
        <taxon>Ascomycota</taxon>
        <taxon>Pezizomycotina</taxon>
        <taxon>Sordariomycetes</taxon>
        <taxon>Sordariomycetidae</taxon>
        <taxon>Sordariales</taxon>
        <taxon>Chaetomiaceae</taxon>
        <taxon>Canariomyces</taxon>
    </lineage>
</organism>
<sequence>MPHTVNSFGCARLRISTGRRIKIGFFRLEGSVEGKRDSSKQHRSPGNSRLGSISGFSGPRMGRNEPRGPRSQDGLWNLQASPGAPQFPTSKQGNSITGQKGGMQKKMPPRRVDIVESIQI</sequence>
<keyword evidence="3" id="KW-1185">Reference proteome</keyword>
<accession>A0AAN6TIX4</accession>
<reference evidence="2" key="2">
    <citation type="submission" date="2023-05" db="EMBL/GenBank/DDBJ databases">
        <authorList>
            <consortium name="Lawrence Berkeley National Laboratory"/>
            <person name="Steindorff A."/>
            <person name="Hensen N."/>
            <person name="Bonometti L."/>
            <person name="Westerberg I."/>
            <person name="Brannstrom I.O."/>
            <person name="Guillou S."/>
            <person name="Cros-Aarteil S."/>
            <person name="Calhoun S."/>
            <person name="Haridas S."/>
            <person name="Kuo A."/>
            <person name="Mondo S."/>
            <person name="Pangilinan J."/>
            <person name="Riley R."/>
            <person name="Labutti K."/>
            <person name="Andreopoulos B."/>
            <person name="Lipzen A."/>
            <person name="Chen C."/>
            <person name="Yanf M."/>
            <person name="Daum C."/>
            <person name="Ng V."/>
            <person name="Clum A."/>
            <person name="Ohm R."/>
            <person name="Martin F."/>
            <person name="Silar P."/>
            <person name="Natvig D."/>
            <person name="Lalanne C."/>
            <person name="Gautier V."/>
            <person name="Ament-Velasquez S.L."/>
            <person name="Kruys A."/>
            <person name="Hutchinson M.I."/>
            <person name="Powell A.J."/>
            <person name="Barry K."/>
            <person name="Miller A.N."/>
            <person name="Grigoriev I.V."/>
            <person name="Debuchy R."/>
            <person name="Gladieux P."/>
            <person name="Thoren M.H."/>
            <person name="Johannesson H."/>
        </authorList>
    </citation>
    <scope>NUCLEOTIDE SEQUENCE</scope>
    <source>
        <strain evidence="2">CBS 508.74</strain>
    </source>
</reference>